<dbReference type="PANTHER" id="PTHR10622:SF10">
    <property type="entry name" value="HET DOMAIN-CONTAINING PROTEIN"/>
    <property type="match status" value="1"/>
</dbReference>
<dbReference type="SUPFAM" id="SSF63724">
    <property type="entry name" value="Cytolysin/lectin"/>
    <property type="match status" value="1"/>
</dbReference>
<dbReference type="Gene3D" id="2.60.270.20">
    <property type="entry name" value="Cytolysin/lectin"/>
    <property type="match status" value="1"/>
</dbReference>
<comment type="caution">
    <text evidence="3">The sequence shown here is derived from an EMBL/GenBank/DDBJ whole genome shotgun (WGS) entry which is preliminary data.</text>
</comment>
<evidence type="ECO:0000313" key="4">
    <source>
        <dbReference type="Proteomes" id="UP000719766"/>
    </source>
</evidence>
<protein>
    <submittedName>
        <fullName evidence="3">Heterokaryon incompatibility protein-domain-containing protein</fullName>
    </submittedName>
</protein>
<name>A0A9P7ALF7_9AGAM</name>
<evidence type="ECO:0000313" key="3">
    <source>
        <dbReference type="EMBL" id="KAG1791836.1"/>
    </source>
</evidence>
<dbReference type="GeneID" id="64603412"/>
<proteinExistence type="predicted"/>
<evidence type="ECO:0000259" key="1">
    <source>
        <dbReference type="Pfam" id="PF06985"/>
    </source>
</evidence>
<feature type="domain" description="Heterokaryon incompatibility" evidence="1">
    <location>
        <begin position="74"/>
        <end position="160"/>
    </location>
</feature>
<gene>
    <name evidence="3" type="ORF">HD556DRAFT_1537139</name>
</gene>
<dbReference type="OrthoDB" id="5122891at2759"/>
<dbReference type="Pfam" id="PF07367">
    <property type="entry name" value="FB_lectin"/>
    <property type="match status" value="1"/>
</dbReference>
<dbReference type="InterPro" id="IPR009960">
    <property type="entry name" value="Fruit_body_lectin_fun"/>
</dbReference>
<dbReference type="AlphaFoldDB" id="A0A9P7ALF7"/>
<organism evidence="3 4">
    <name type="scientific">Suillus plorans</name>
    <dbReference type="NCBI Taxonomy" id="116603"/>
    <lineage>
        <taxon>Eukaryota</taxon>
        <taxon>Fungi</taxon>
        <taxon>Dikarya</taxon>
        <taxon>Basidiomycota</taxon>
        <taxon>Agaricomycotina</taxon>
        <taxon>Agaricomycetes</taxon>
        <taxon>Agaricomycetidae</taxon>
        <taxon>Boletales</taxon>
        <taxon>Suillineae</taxon>
        <taxon>Suillaceae</taxon>
        <taxon>Suillus</taxon>
    </lineage>
</organism>
<dbReference type="Pfam" id="PF26640">
    <property type="entry name" value="DUF8212"/>
    <property type="match status" value="1"/>
</dbReference>
<dbReference type="PANTHER" id="PTHR10622">
    <property type="entry name" value="HET DOMAIN-CONTAINING PROTEIN"/>
    <property type="match status" value="1"/>
</dbReference>
<dbReference type="RefSeq" id="XP_041158574.1">
    <property type="nucleotide sequence ID" value="XM_041309648.1"/>
</dbReference>
<keyword evidence="4" id="KW-1185">Reference proteome</keyword>
<dbReference type="Pfam" id="PF06985">
    <property type="entry name" value="HET"/>
    <property type="match status" value="1"/>
</dbReference>
<dbReference type="Proteomes" id="UP000719766">
    <property type="component" value="Unassembled WGS sequence"/>
</dbReference>
<dbReference type="InterPro" id="IPR010730">
    <property type="entry name" value="HET"/>
</dbReference>
<dbReference type="EMBL" id="JABBWE010000040">
    <property type="protein sequence ID" value="KAG1791836.1"/>
    <property type="molecule type" value="Genomic_DNA"/>
</dbReference>
<dbReference type="InterPro" id="IPR015926">
    <property type="entry name" value="Cytolysin/lectin"/>
</dbReference>
<accession>A0A9P7ALF7</accession>
<evidence type="ECO:0000259" key="2">
    <source>
        <dbReference type="Pfam" id="PF26640"/>
    </source>
</evidence>
<sequence>MYSDMVDASPQLHLLIIDKKSVSTWRHPQLVTSCVTPSLIEQVHISYDPDLISNSSFYVGDKKLEEFFGQIPQYAILSHRWRDGEVQFSDIDQPHARNMPGYSKIEGCCIQADEDGYRYVWIDTCCINKSSSSELSEAINSMFMWYKKAQICYAYLDDVSRCDNLKDEFFKSQWFTRGWTLQELVAPNNLIFFSRDWEEIGSKSSLTEWIEDITGIVRGVLLTNYQEEISVATRMCWASGRQTTRVEDRAYSLLGLFGVYMPTIYGEGENAFARLQIEIMKNSNDQSIFAWKSSRRGDRSGLLASSPDDFAESRDIVRIPPDSFKSIFSSTTPSIRHQYSVTNRGLNIHMPVMRVENYYQAALSCCRRGAPHSRPIGLYLYPNEGETEQFLRLHPSYLYEAEVPVPSKFTFQELYVQEDDPSLFMIIDSKRDPIPKKYHFFVKTDGVVENGFSLVGYTPAEWWQQQEENRLVLSLTHSGIFSTLLYRHQITGESFAVPLGMHNYHVWSYIVTATDSETPDSVHASFHEGERGNVRWKSLDWFTQELSMGRGKTNQCNGKDCKGNQGQVYIAGSYGPNATGESPPLLGMTPARQTYLSSIRYQPGPLALPTAPVPFEVCNEFYPEQVIV</sequence>
<dbReference type="InterPro" id="IPR058525">
    <property type="entry name" value="DUF8212"/>
</dbReference>
<feature type="domain" description="DUF8212" evidence="2">
    <location>
        <begin position="270"/>
        <end position="294"/>
    </location>
</feature>
<reference evidence="3" key="1">
    <citation type="journal article" date="2020" name="New Phytol.">
        <title>Comparative genomics reveals dynamic genome evolution in host specialist ectomycorrhizal fungi.</title>
        <authorList>
            <person name="Lofgren L.A."/>
            <person name="Nguyen N.H."/>
            <person name="Vilgalys R."/>
            <person name="Ruytinx J."/>
            <person name="Liao H.L."/>
            <person name="Branco S."/>
            <person name="Kuo A."/>
            <person name="LaButti K."/>
            <person name="Lipzen A."/>
            <person name="Andreopoulos W."/>
            <person name="Pangilinan J."/>
            <person name="Riley R."/>
            <person name="Hundley H."/>
            <person name="Na H."/>
            <person name="Barry K."/>
            <person name="Grigoriev I.V."/>
            <person name="Stajich J.E."/>
            <person name="Kennedy P.G."/>
        </authorList>
    </citation>
    <scope>NUCLEOTIDE SEQUENCE</scope>
    <source>
        <strain evidence="3">S12</strain>
    </source>
</reference>